<keyword evidence="2" id="KW-1185">Reference proteome</keyword>
<reference evidence="1" key="1">
    <citation type="submission" date="2021-04" db="EMBL/GenBank/DDBJ databases">
        <title>Genome seq and assembly of Streptomyces sp. RG38.</title>
        <authorList>
            <person name="Chhetri G."/>
        </authorList>
    </citation>
    <scope>NUCLEOTIDE SEQUENCE</scope>
    <source>
        <strain evidence="1">RG38</strain>
    </source>
</reference>
<comment type="caution">
    <text evidence="1">The sequence shown here is derived from an EMBL/GenBank/DDBJ whole genome shotgun (WGS) entry which is preliminary data.</text>
</comment>
<accession>A0A940XN63</accession>
<sequence length="96" mass="10568">MSAYSTAYQALTRGRPLRPAEAAQLLAALRRETGEELADAVERDLSGTCRRGPQDTDAEFRRRRRDFGAAMRVVNAVRNAAAATAPLPHQRNRSTS</sequence>
<organism evidence="1 2">
    <name type="scientific">Streptomyces tagetis</name>
    <dbReference type="NCBI Taxonomy" id="2820809"/>
    <lineage>
        <taxon>Bacteria</taxon>
        <taxon>Bacillati</taxon>
        <taxon>Actinomycetota</taxon>
        <taxon>Actinomycetes</taxon>
        <taxon>Kitasatosporales</taxon>
        <taxon>Streptomycetaceae</taxon>
        <taxon>Streptomyces</taxon>
    </lineage>
</organism>
<proteinExistence type="predicted"/>
<dbReference type="Proteomes" id="UP000677875">
    <property type="component" value="Unassembled WGS sequence"/>
</dbReference>
<evidence type="ECO:0000313" key="2">
    <source>
        <dbReference type="Proteomes" id="UP000677875"/>
    </source>
</evidence>
<gene>
    <name evidence="1" type="ORF">J5Y05_14215</name>
</gene>
<dbReference type="AlphaFoldDB" id="A0A940XN63"/>
<dbReference type="RefSeq" id="WP_210872200.1">
    <property type="nucleotide sequence ID" value="NZ_JAGPNL010000003.1"/>
</dbReference>
<evidence type="ECO:0000313" key="1">
    <source>
        <dbReference type="EMBL" id="MBQ0827654.1"/>
    </source>
</evidence>
<name>A0A940XN63_9ACTN</name>
<dbReference type="EMBL" id="JAGPNL010000003">
    <property type="protein sequence ID" value="MBQ0827654.1"/>
    <property type="molecule type" value="Genomic_DNA"/>
</dbReference>
<protein>
    <submittedName>
        <fullName evidence="1">Uncharacterized protein</fullName>
    </submittedName>
</protein>